<feature type="region of interest" description="Disordered" evidence="1">
    <location>
        <begin position="45"/>
        <end position="94"/>
    </location>
</feature>
<sequence length="139" mass="15053">MASELGSGEDGNCTELATPLYLQYLEKALRLDHFLRQTSAIFNRTASSDESEDGLDDNPLLPQPGSPLMQVKEEPATSLLGEPSGAGSSGMLNAHSLNGVLQSEPKTEKGSLYNFSKLKKSRKWLKSILLSMTPVTVNQ</sequence>
<evidence type="ECO:0000256" key="1">
    <source>
        <dbReference type="SAM" id="MobiDB-lite"/>
    </source>
</evidence>
<reference evidence="2" key="2">
    <citation type="submission" date="2017-11" db="EMBL/GenBank/DDBJ databases">
        <title>Coralsnake Venomics: Analyses of Venom Gland Transcriptomes and Proteomes of Six Brazilian Taxa.</title>
        <authorList>
            <person name="Aird S.D."/>
            <person name="Jorge da Silva N."/>
            <person name="Qiu L."/>
            <person name="Villar-Briones A."/>
            <person name="Aparecida-Saddi V."/>
            <person name="Campos-Telles M.P."/>
            <person name="Grau M."/>
            <person name="Mikheyev A.S."/>
        </authorList>
    </citation>
    <scope>NUCLEOTIDE SEQUENCE</scope>
    <source>
        <tissue evidence="2">Venom_gland</tissue>
    </source>
</reference>
<dbReference type="AlphaFoldDB" id="A0A2D4HLW8"/>
<proteinExistence type="predicted"/>
<reference evidence="2" key="1">
    <citation type="submission" date="2017-07" db="EMBL/GenBank/DDBJ databases">
        <authorList>
            <person name="Mikheyev A."/>
            <person name="Grau M."/>
        </authorList>
    </citation>
    <scope>NUCLEOTIDE SEQUENCE</scope>
    <source>
        <tissue evidence="2">Venom_gland</tissue>
    </source>
</reference>
<protein>
    <submittedName>
        <fullName evidence="2">Uncharacterized protein</fullName>
    </submittedName>
</protein>
<evidence type="ECO:0000313" key="2">
    <source>
        <dbReference type="EMBL" id="LAA72938.1"/>
    </source>
</evidence>
<accession>A0A2D4HLW8</accession>
<name>A0A2D4HLW8_MICLE</name>
<organism evidence="2">
    <name type="scientific">Micrurus lemniscatus lemniscatus</name>
    <dbReference type="NCBI Taxonomy" id="129467"/>
    <lineage>
        <taxon>Eukaryota</taxon>
        <taxon>Metazoa</taxon>
        <taxon>Chordata</taxon>
        <taxon>Craniata</taxon>
        <taxon>Vertebrata</taxon>
        <taxon>Euteleostomi</taxon>
        <taxon>Lepidosauria</taxon>
        <taxon>Squamata</taxon>
        <taxon>Bifurcata</taxon>
        <taxon>Unidentata</taxon>
        <taxon>Episquamata</taxon>
        <taxon>Toxicofera</taxon>
        <taxon>Serpentes</taxon>
        <taxon>Colubroidea</taxon>
        <taxon>Elapidae</taxon>
        <taxon>Elapinae</taxon>
        <taxon>Micrurus</taxon>
    </lineage>
</organism>
<dbReference type="EMBL" id="IACK01037436">
    <property type="protein sequence ID" value="LAA72938.1"/>
    <property type="molecule type" value="Transcribed_RNA"/>
</dbReference>